<evidence type="ECO:0000313" key="4">
    <source>
        <dbReference type="Proteomes" id="UP001218218"/>
    </source>
</evidence>
<dbReference type="Proteomes" id="UP001218218">
    <property type="component" value="Unassembled WGS sequence"/>
</dbReference>
<dbReference type="EMBL" id="JARIHO010000009">
    <property type="protein sequence ID" value="KAJ7355260.1"/>
    <property type="molecule type" value="Genomic_DNA"/>
</dbReference>
<comment type="caution">
    <text evidence="3">The sequence shown here is derived from an EMBL/GenBank/DDBJ whole genome shotgun (WGS) entry which is preliminary data.</text>
</comment>
<dbReference type="AlphaFoldDB" id="A0AAD7EXA0"/>
<keyword evidence="4" id="KW-1185">Reference proteome</keyword>
<evidence type="ECO:0000256" key="2">
    <source>
        <dbReference type="SAM" id="SignalP"/>
    </source>
</evidence>
<feature type="signal peptide" evidence="2">
    <location>
        <begin position="1"/>
        <end position="19"/>
    </location>
</feature>
<keyword evidence="2" id="KW-0732">Signal</keyword>
<name>A0AAD7EXA0_9AGAR</name>
<organism evidence="3 4">
    <name type="scientific">Mycena albidolilacea</name>
    <dbReference type="NCBI Taxonomy" id="1033008"/>
    <lineage>
        <taxon>Eukaryota</taxon>
        <taxon>Fungi</taxon>
        <taxon>Dikarya</taxon>
        <taxon>Basidiomycota</taxon>
        <taxon>Agaricomycotina</taxon>
        <taxon>Agaricomycetes</taxon>
        <taxon>Agaricomycetidae</taxon>
        <taxon>Agaricales</taxon>
        <taxon>Marasmiineae</taxon>
        <taxon>Mycenaceae</taxon>
        <taxon>Mycena</taxon>
    </lineage>
</organism>
<gene>
    <name evidence="3" type="ORF">DFH08DRAFT_954759</name>
</gene>
<sequence>MSFFTKFCVALLAFSQATAAVSNLQTTTASPKSGEPLAVTWTPDSGDTAPLTLVLFGTKSTFSGGYAFANNVNPKDGKLVATLPDIVSGTGFTLGFVSMSDTRKVLASSPEFPIGVPAAGGTTAKPTATSSHVWIWTESMSMKSVSTSHSVAPPSASHSGSAVHSGASPSKSGSVIVASMTIAFPSALSQTILSFPYATTPASVSTTGAHPTSAPSASASAHTGGAVGIRVPALGLAVAMGALFVSAWAV</sequence>
<protein>
    <submittedName>
        <fullName evidence="3">Uncharacterized protein</fullName>
    </submittedName>
</protein>
<evidence type="ECO:0000313" key="3">
    <source>
        <dbReference type="EMBL" id="KAJ7355260.1"/>
    </source>
</evidence>
<reference evidence="3" key="1">
    <citation type="submission" date="2023-03" db="EMBL/GenBank/DDBJ databases">
        <title>Massive genome expansion in bonnet fungi (Mycena s.s.) driven by repeated elements and novel gene families across ecological guilds.</title>
        <authorList>
            <consortium name="Lawrence Berkeley National Laboratory"/>
            <person name="Harder C.B."/>
            <person name="Miyauchi S."/>
            <person name="Viragh M."/>
            <person name="Kuo A."/>
            <person name="Thoen E."/>
            <person name="Andreopoulos B."/>
            <person name="Lu D."/>
            <person name="Skrede I."/>
            <person name="Drula E."/>
            <person name="Henrissat B."/>
            <person name="Morin E."/>
            <person name="Kohler A."/>
            <person name="Barry K."/>
            <person name="LaButti K."/>
            <person name="Morin E."/>
            <person name="Salamov A."/>
            <person name="Lipzen A."/>
            <person name="Mereny Z."/>
            <person name="Hegedus B."/>
            <person name="Baldrian P."/>
            <person name="Stursova M."/>
            <person name="Weitz H."/>
            <person name="Taylor A."/>
            <person name="Grigoriev I.V."/>
            <person name="Nagy L.G."/>
            <person name="Martin F."/>
            <person name="Kauserud H."/>
        </authorList>
    </citation>
    <scope>NUCLEOTIDE SEQUENCE</scope>
    <source>
        <strain evidence="3">CBHHK002</strain>
    </source>
</reference>
<evidence type="ECO:0000256" key="1">
    <source>
        <dbReference type="SAM" id="MobiDB-lite"/>
    </source>
</evidence>
<proteinExistence type="predicted"/>
<accession>A0AAD7EXA0</accession>
<feature type="chain" id="PRO_5042073419" evidence="2">
    <location>
        <begin position="20"/>
        <end position="250"/>
    </location>
</feature>
<feature type="region of interest" description="Disordered" evidence="1">
    <location>
        <begin position="147"/>
        <end position="168"/>
    </location>
</feature>